<dbReference type="FunFam" id="3.30.300.20:FF:000004">
    <property type="entry name" value="GTPase Der"/>
    <property type="match status" value="1"/>
</dbReference>
<dbReference type="EMBL" id="AJWZ01011491">
    <property type="protein sequence ID" value="EKC45007.1"/>
    <property type="molecule type" value="Genomic_DNA"/>
</dbReference>
<evidence type="ECO:0000256" key="7">
    <source>
        <dbReference type="ARBA" id="ARBA00032345"/>
    </source>
</evidence>
<dbReference type="Gene3D" id="3.30.300.20">
    <property type="match status" value="1"/>
</dbReference>
<keyword evidence="6" id="KW-0342">GTP-binding</keyword>
<dbReference type="SUPFAM" id="SSF52540">
    <property type="entry name" value="P-loop containing nucleoside triphosphate hydrolases"/>
    <property type="match status" value="2"/>
</dbReference>
<dbReference type="NCBIfam" id="TIGR03594">
    <property type="entry name" value="GTPase_EngA"/>
    <property type="match status" value="1"/>
</dbReference>
<dbReference type="CDD" id="cd01895">
    <property type="entry name" value="EngA2"/>
    <property type="match status" value="1"/>
</dbReference>
<evidence type="ECO:0000256" key="5">
    <source>
        <dbReference type="ARBA" id="ARBA00022741"/>
    </source>
</evidence>
<dbReference type="InterPro" id="IPR006073">
    <property type="entry name" value="GTP-bd"/>
</dbReference>
<evidence type="ECO:0000256" key="2">
    <source>
        <dbReference type="ARBA" id="ARBA00020953"/>
    </source>
</evidence>
<dbReference type="PROSITE" id="PS51712">
    <property type="entry name" value="G_ENGA"/>
    <property type="match status" value="2"/>
</dbReference>
<comment type="caution">
    <text evidence="9">The sequence shown here is derived from an EMBL/GenBank/DDBJ whole genome shotgun (WGS) entry which is preliminary data.</text>
</comment>
<dbReference type="InterPro" id="IPR027417">
    <property type="entry name" value="P-loop_NTPase"/>
</dbReference>
<sequence length="427" mass="48952">MGRPNVGKSTLFNKMTGKKISIIEDTPGVTRDRIYEQVTYEKYRFNLIDTGGIDGSGEKFNTEIRMQAEIAIDQADVVVFVVDGKEGLTSNDLLVRDILRKSKKRVIVAINKVDVKDAKDNMYDFYELGFDNYVLISAIHNTGYNDLLDMICLEFRENENEYVDDRLKFCIIGRPNVGKSSLMNALLNEERVVVSNVAGTTRDSIDSIVKYNKEEFVVIDTAGMRKRGKIYEAVEKYSLVRSMRAIDRSDICLVVINAEEGIKEHDKHIAGYAIDSGKGLIFVVNKWDKVKDTSINEFTKLMRAEFQFATYAPIVFLSALTKKRINTLMPEVVRVGNNIKNEVKTNVLNDVIYDSYQLNIPPSYKGKRLKIYFTSQTGIKPPKFTFRVNDKGLVHFSYERYLENKIRENFDFTGTPITLQFKNRRDD</sequence>
<dbReference type="FunFam" id="3.40.50.300:FF:000040">
    <property type="entry name" value="GTPase Der"/>
    <property type="match status" value="1"/>
</dbReference>
<evidence type="ECO:0000256" key="1">
    <source>
        <dbReference type="ARBA" id="ARBA00008279"/>
    </source>
</evidence>
<evidence type="ECO:0000313" key="9">
    <source>
        <dbReference type="EMBL" id="EKC45007.1"/>
    </source>
</evidence>
<dbReference type="InterPro" id="IPR015946">
    <property type="entry name" value="KH_dom-like_a/b"/>
</dbReference>
<dbReference type="InterPro" id="IPR032859">
    <property type="entry name" value="KH_dom-like"/>
</dbReference>
<evidence type="ECO:0000256" key="4">
    <source>
        <dbReference type="ARBA" id="ARBA00022737"/>
    </source>
</evidence>
<keyword evidence="3" id="KW-0690">Ribosome biogenesis</keyword>
<dbReference type="Pfam" id="PF01926">
    <property type="entry name" value="MMR_HSR1"/>
    <property type="match status" value="2"/>
</dbReference>
<dbReference type="InterPro" id="IPR016484">
    <property type="entry name" value="GTPase_Der"/>
</dbReference>
<keyword evidence="5" id="KW-0547">Nucleotide-binding</keyword>
<evidence type="ECO:0000256" key="3">
    <source>
        <dbReference type="ARBA" id="ARBA00022517"/>
    </source>
</evidence>
<dbReference type="GO" id="GO:0005525">
    <property type="term" value="F:GTP binding"/>
    <property type="evidence" value="ECO:0007669"/>
    <property type="project" value="UniProtKB-KW"/>
</dbReference>
<dbReference type="HAMAP" id="MF_00195">
    <property type="entry name" value="GTPase_Der"/>
    <property type="match status" value="1"/>
</dbReference>
<dbReference type="Pfam" id="PF14714">
    <property type="entry name" value="KH_dom-like"/>
    <property type="match status" value="1"/>
</dbReference>
<dbReference type="PANTHER" id="PTHR43834">
    <property type="entry name" value="GTPASE DER"/>
    <property type="match status" value="1"/>
</dbReference>
<dbReference type="PANTHER" id="PTHR43834:SF6">
    <property type="entry name" value="GTPASE DER"/>
    <property type="match status" value="1"/>
</dbReference>
<protein>
    <recommendedName>
        <fullName evidence="2">GTPase Der</fullName>
    </recommendedName>
    <alternativeName>
        <fullName evidence="7">GTP-binding protein EngA</fullName>
    </alternativeName>
</protein>
<proteinExistence type="inferred from homology"/>
<organism evidence="9">
    <name type="scientific">human gut metagenome</name>
    <dbReference type="NCBI Taxonomy" id="408170"/>
    <lineage>
        <taxon>unclassified sequences</taxon>
        <taxon>metagenomes</taxon>
        <taxon>organismal metagenomes</taxon>
    </lineage>
</organism>
<dbReference type="FunFam" id="3.40.50.300:FF:000057">
    <property type="entry name" value="GTPase Der"/>
    <property type="match status" value="1"/>
</dbReference>
<accession>K1R7V4</accession>
<feature type="domain" description="EngA-type G" evidence="8">
    <location>
        <begin position="167"/>
        <end position="340"/>
    </location>
</feature>
<feature type="domain" description="EngA-type G" evidence="8">
    <location>
        <begin position="1"/>
        <end position="159"/>
    </location>
</feature>
<evidence type="ECO:0000259" key="8">
    <source>
        <dbReference type="PROSITE" id="PS51712"/>
    </source>
</evidence>
<reference evidence="9" key="1">
    <citation type="journal article" date="2013" name="Environ. Microbiol.">
        <title>Microbiota from the distal guts of lean and obese adolescents exhibit partial functional redundancy besides clear differences in community structure.</title>
        <authorList>
            <person name="Ferrer M."/>
            <person name="Ruiz A."/>
            <person name="Lanza F."/>
            <person name="Haange S.B."/>
            <person name="Oberbach A."/>
            <person name="Till H."/>
            <person name="Bargiela R."/>
            <person name="Campoy C."/>
            <person name="Segura M.T."/>
            <person name="Richter M."/>
            <person name="von Bergen M."/>
            <person name="Seifert J."/>
            <person name="Suarez A."/>
        </authorList>
    </citation>
    <scope>NUCLEOTIDE SEQUENCE</scope>
</reference>
<dbReference type="InterPro" id="IPR005225">
    <property type="entry name" value="Small_GTP-bd"/>
</dbReference>
<dbReference type="InterPro" id="IPR031166">
    <property type="entry name" value="G_ENGA"/>
</dbReference>
<keyword evidence="4" id="KW-0677">Repeat</keyword>
<evidence type="ECO:0000256" key="6">
    <source>
        <dbReference type="ARBA" id="ARBA00023134"/>
    </source>
</evidence>
<gene>
    <name evidence="9" type="ORF">OBE_17162</name>
</gene>
<dbReference type="GO" id="GO:0043022">
    <property type="term" value="F:ribosome binding"/>
    <property type="evidence" value="ECO:0007669"/>
    <property type="project" value="TreeGrafter"/>
</dbReference>
<dbReference type="Gene3D" id="3.40.50.300">
    <property type="entry name" value="P-loop containing nucleotide triphosphate hydrolases"/>
    <property type="match status" value="2"/>
</dbReference>
<comment type="similarity">
    <text evidence="1">Belongs to the TRAFAC class TrmE-Era-EngA-EngB-Septin-like GTPase superfamily. EngA (Der) GTPase family.</text>
</comment>
<dbReference type="CDD" id="cd01894">
    <property type="entry name" value="EngA1"/>
    <property type="match status" value="1"/>
</dbReference>
<dbReference type="GO" id="GO:0042254">
    <property type="term" value="P:ribosome biogenesis"/>
    <property type="evidence" value="ECO:0007669"/>
    <property type="project" value="UniProtKB-KW"/>
</dbReference>
<dbReference type="AlphaFoldDB" id="K1R7V4"/>
<dbReference type="NCBIfam" id="TIGR00231">
    <property type="entry name" value="small_GTP"/>
    <property type="match status" value="2"/>
</dbReference>
<dbReference type="PIRSF" id="PIRSF006485">
    <property type="entry name" value="GTP-binding_EngA"/>
    <property type="match status" value="1"/>
</dbReference>
<name>K1R7V4_9ZZZZ</name>